<proteinExistence type="predicted"/>
<dbReference type="AlphaFoldDB" id="A0A183DCF9"/>
<protein>
    <submittedName>
        <fullName evidence="2">DUF2975 domain-containing protein</fullName>
    </submittedName>
</protein>
<evidence type="ECO:0000313" key="2">
    <source>
        <dbReference type="WBParaSite" id="GPUH_0000640901-mRNA-1"/>
    </source>
</evidence>
<sequence>LNMHNVAGLFIILGLGLIFAFCTVIVEFCIRSRQLAHDEQVL</sequence>
<keyword evidence="1" id="KW-0472">Membrane</keyword>
<feature type="transmembrane region" description="Helical" evidence="1">
    <location>
        <begin position="6"/>
        <end position="30"/>
    </location>
</feature>
<name>A0A183DCF9_9BILA</name>
<dbReference type="WBParaSite" id="GPUH_0000640901-mRNA-1">
    <property type="protein sequence ID" value="GPUH_0000640901-mRNA-1"/>
    <property type="gene ID" value="GPUH_0000640901"/>
</dbReference>
<accession>A0A183DCF9</accession>
<keyword evidence="1" id="KW-1133">Transmembrane helix</keyword>
<keyword evidence="1" id="KW-0812">Transmembrane</keyword>
<organism evidence="2">
    <name type="scientific">Gongylonema pulchrum</name>
    <dbReference type="NCBI Taxonomy" id="637853"/>
    <lineage>
        <taxon>Eukaryota</taxon>
        <taxon>Metazoa</taxon>
        <taxon>Ecdysozoa</taxon>
        <taxon>Nematoda</taxon>
        <taxon>Chromadorea</taxon>
        <taxon>Rhabditida</taxon>
        <taxon>Spirurina</taxon>
        <taxon>Spiruromorpha</taxon>
        <taxon>Spiruroidea</taxon>
        <taxon>Gongylonematidae</taxon>
        <taxon>Gongylonema</taxon>
    </lineage>
</organism>
<evidence type="ECO:0000256" key="1">
    <source>
        <dbReference type="SAM" id="Phobius"/>
    </source>
</evidence>
<reference evidence="2" key="1">
    <citation type="submission" date="2016-06" db="UniProtKB">
        <authorList>
            <consortium name="WormBaseParasite"/>
        </authorList>
    </citation>
    <scope>IDENTIFICATION</scope>
</reference>